<dbReference type="PANTHER" id="PTHR43364">
    <property type="entry name" value="NADH-SPECIFIC METHYLGLYOXAL REDUCTASE-RELATED"/>
    <property type="match status" value="1"/>
</dbReference>
<dbReference type="Pfam" id="PF00248">
    <property type="entry name" value="Aldo_ket_red"/>
    <property type="match status" value="1"/>
</dbReference>
<comment type="caution">
    <text evidence="8">The sequence shown here is derived from an EMBL/GenBank/DDBJ whole genome shotgun (WGS) entry which is preliminary data.</text>
</comment>
<comment type="catalytic activity">
    <reaction evidence="5">
        <text>xylitol + NADP(+) = D-xylose + NADPH + H(+)</text>
        <dbReference type="Rhea" id="RHEA:27445"/>
        <dbReference type="ChEBI" id="CHEBI:15378"/>
        <dbReference type="ChEBI" id="CHEBI:17151"/>
        <dbReference type="ChEBI" id="CHEBI:53455"/>
        <dbReference type="ChEBI" id="CHEBI:57783"/>
        <dbReference type="ChEBI" id="CHEBI:58349"/>
        <dbReference type="EC" id="1.1.1.307"/>
    </reaction>
</comment>
<evidence type="ECO:0000256" key="1">
    <source>
        <dbReference type="ARBA" id="ARBA00012845"/>
    </source>
</evidence>
<dbReference type="AlphaFoldDB" id="A0A1F8AHU5"/>
<dbReference type="EMBL" id="LYCR01000001">
    <property type="protein sequence ID" value="OGM51314.1"/>
    <property type="molecule type" value="Genomic_DNA"/>
</dbReference>
<dbReference type="OrthoDB" id="2310150at2759"/>
<dbReference type="Proteomes" id="UP000179179">
    <property type="component" value="Unassembled WGS sequence"/>
</dbReference>
<evidence type="ECO:0000259" key="7">
    <source>
        <dbReference type="Pfam" id="PF00248"/>
    </source>
</evidence>
<dbReference type="InterPro" id="IPR050523">
    <property type="entry name" value="AKR_Detox_Biosynth"/>
</dbReference>
<feature type="domain" description="NADP-dependent oxidoreductase" evidence="7">
    <location>
        <begin position="25"/>
        <end position="331"/>
    </location>
</feature>
<keyword evidence="9" id="KW-1185">Reference proteome</keyword>
<gene>
    <name evidence="8" type="ORF">ABOM_000422</name>
</gene>
<evidence type="ECO:0000256" key="4">
    <source>
        <dbReference type="ARBA" id="ARBA00038157"/>
    </source>
</evidence>
<dbReference type="InterPro" id="IPR020471">
    <property type="entry name" value="AKR"/>
</dbReference>
<comment type="catalytic activity">
    <reaction evidence="6">
        <text>xylitol + NAD(+) = D-xylose + NADH + H(+)</text>
        <dbReference type="Rhea" id="RHEA:27441"/>
        <dbReference type="ChEBI" id="CHEBI:15378"/>
        <dbReference type="ChEBI" id="CHEBI:17151"/>
        <dbReference type="ChEBI" id="CHEBI:53455"/>
        <dbReference type="ChEBI" id="CHEBI:57540"/>
        <dbReference type="ChEBI" id="CHEBI:57945"/>
        <dbReference type="EC" id="1.1.1.307"/>
    </reaction>
</comment>
<evidence type="ECO:0000313" key="9">
    <source>
        <dbReference type="Proteomes" id="UP000179179"/>
    </source>
</evidence>
<proteinExistence type="inferred from homology"/>
<dbReference type="RefSeq" id="XP_022395031.1">
    <property type="nucleotide sequence ID" value="XM_022527552.1"/>
</dbReference>
<dbReference type="InterPro" id="IPR023210">
    <property type="entry name" value="NADP_OxRdtase_dom"/>
</dbReference>
<sequence length="359" mass="40555">RPNLASAIFRTFTYTMAPEINSKRRIILGLMTLGPDSTHGARITSLDEFKRCLDLFQQRGYAEVDTARLYDAGRQEAFTRQAGWEERGLSIATKWYPISAGSHRPAVLEEKLNESLQELGTDCVDIYYLHGPDRTTPYADTVQALDKLYRQGKFKQLGLSNFSACEVAEIATMCNERGWVRPTIYQAVYNALTRGIEDELIPCCRRWGIDVVIFNPLAGGFFSGKYKTTGTPTDGRFSDQNAVLGKMYRDRYFKSSTFHALEIIEPVIQKYGLSMVEVALRWCVHHSALNITNGHDGIITGFSSFEQLQSNLNDLEQGPLPAEVVDALEQAWYTVKADASKFWHGELVYAYDTQKVLLK</sequence>
<feature type="non-terminal residue" evidence="8">
    <location>
        <position position="1"/>
    </location>
</feature>
<name>A0A1F8AHU5_9EURO</name>
<dbReference type="STRING" id="109264.A0A1F8AHU5"/>
<dbReference type="GeneID" id="34443812"/>
<dbReference type="InterPro" id="IPR018170">
    <property type="entry name" value="Aldo/ket_reductase_CS"/>
</dbReference>
<reference evidence="8 9" key="1">
    <citation type="journal article" date="2016" name="Genome Biol. Evol.">
        <title>Draft genome sequence of an aflatoxigenic Aspergillus species, A. bombycis.</title>
        <authorList>
            <person name="Moore G.G."/>
            <person name="Mack B.M."/>
            <person name="Beltz S.B."/>
            <person name="Gilbert M.K."/>
        </authorList>
    </citation>
    <scope>NUCLEOTIDE SEQUENCE [LARGE SCALE GENOMIC DNA]</scope>
    <source>
        <strain evidence="9">NRRL 26010</strain>
    </source>
</reference>
<organism evidence="8 9">
    <name type="scientific">Aspergillus bombycis</name>
    <dbReference type="NCBI Taxonomy" id="109264"/>
    <lineage>
        <taxon>Eukaryota</taxon>
        <taxon>Fungi</taxon>
        <taxon>Dikarya</taxon>
        <taxon>Ascomycota</taxon>
        <taxon>Pezizomycotina</taxon>
        <taxon>Eurotiomycetes</taxon>
        <taxon>Eurotiomycetidae</taxon>
        <taxon>Eurotiales</taxon>
        <taxon>Aspergillaceae</taxon>
        <taxon>Aspergillus</taxon>
    </lineage>
</organism>
<dbReference type="Gene3D" id="3.20.20.100">
    <property type="entry name" value="NADP-dependent oxidoreductase domain"/>
    <property type="match status" value="1"/>
</dbReference>
<dbReference type="SUPFAM" id="SSF51430">
    <property type="entry name" value="NAD(P)-linked oxidoreductase"/>
    <property type="match status" value="1"/>
</dbReference>
<dbReference type="EC" id="1.1.1.307" evidence="1"/>
<evidence type="ECO:0000313" key="8">
    <source>
        <dbReference type="EMBL" id="OGM51314.1"/>
    </source>
</evidence>
<dbReference type="InterPro" id="IPR036812">
    <property type="entry name" value="NAD(P)_OxRdtase_dom_sf"/>
</dbReference>
<evidence type="ECO:0000256" key="2">
    <source>
        <dbReference type="ARBA" id="ARBA00023002"/>
    </source>
</evidence>
<dbReference type="GO" id="GO:0016491">
    <property type="term" value="F:oxidoreductase activity"/>
    <property type="evidence" value="ECO:0007669"/>
    <property type="project" value="UniProtKB-KW"/>
</dbReference>
<comment type="similarity">
    <text evidence="4">Belongs to the aldo/keto reductase family. Aldo/keto reductase 2 subfamily.</text>
</comment>
<accession>A0A1F8AHU5</accession>
<dbReference type="PRINTS" id="PR00069">
    <property type="entry name" value="ALDKETRDTASE"/>
</dbReference>
<evidence type="ECO:0000256" key="6">
    <source>
        <dbReference type="ARBA" id="ARBA00049485"/>
    </source>
</evidence>
<dbReference type="PROSITE" id="PS00062">
    <property type="entry name" value="ALDOKETO_REDUCTASE_2"/>
    <property type="match status" value="1"/>
</dbReference>
<evidence type="ECO:0000256" key="5">
    <source>
        <dbReference type="ARBA" id="ARBA00047534"/>
    </source>
</evidence>
<comment type="function">
    <text evidence="3">Catalyzes the initial reaction in the xylose utilization pathway by reducing D-xylose into xylitol. Xylose is a major component of hemicelluloses such as xylan. Most fungi utilize D-xylose via three enzymatic reactions, xylose reductase (XR), xylitol dehydrogenase (XDH), and xylulokinase, to form xylulose 5-phosphate, which enters pentose phosphate pathway.</text>
</comment>
<protein>
    <recommendedName>
        <fullName evidence="1">D-xylose reductase [NAD(P)H]</fullName>
        <ecNumber evidence="1">1.1.1.307</ecNumber>
    </recommendedName>
</protein>
<dbReference type="CDD" id="cd19075">
    <property type="entry name" value="AKR_AKR7A1-5"/>
    <property type="match status" value="1"/>
</dbReference>
<keyword evidence="2" id="KW-0560">Oxidoreductase</keyword>
<dbReference type="PANTHER" id="PTHR43364:SF4">
    <property type="entry name" value="NAD(P)-LINKED OXIDOREDUCTASE SUPERFAMILY PROTEIN"/>
    <property type="match status" value="1"/>
</dbReference>
<evidence type="ECO:0000256" key="3">
    <source>
        <dbReference type="ARBA" id="ARBA00025065"/>
    </source>
</evidence>